<reference evidence="1" key="1">
    <citation type="submission" date="2021-02" db="EMBL/GenBank/DDBJ databases">
        <authorList>
            <person name="Nowell W R."/>
        </authorList>
    </citation>
    <scope>NUCLEOTIDE SEQUENCE</scope>
</reference>
<comment type="caution">
    <text evidence="1">The sequence shown here is derived from an EMBL/GenBank/DDBJ whole genome shotgun (WGS) entry which is preliminary data.</text>
</comment>
<dbReference type="AlphaFoldDB" id="A0A815NZR0"/>
<sequence>MTELIQILKTEIKENHDHDKVPSRPCIHNAAEHGVTSSPSEYRVVINSLSHYPTITEQYKASIPSKQVSPEVHECDFDYLHKLMVHKNNTRRINILTIYHLTDSSFNREVLCIR</sequence>
<evidence type="ECO:0000313" key="3">
    <source>
        <dbReference type="Proteomes" id="UP000663889"/>
    </source>
</evidence>
<gene>
    <name evidence="2" type="ORF">FNK824_LOCUS23021</name>
    <name evidence="1" type="ORF">SEV965_LOCUS33290</name>
</gene>
<evidence type="ECO:0000313" key="2">
    <source>
        <dbReference type="EMBL" id="CAF3947415.1"/>
    </source>
</evidence>
<dbReference type="Proteomes" id="UP000663874">
    <property type="component" value="Unassembled WGS sequence"/>
</dbReference>
<evidence type="ECO:0000313" key="1">
    <source>
        <dbReference type="EMBL" id="CAF1442344.1"/>
    </source>
</evidence>
<organism evidence="1 3">
    <name type="scientific">Rotaria sordida</name>
    <dbReference type="NCBI Taxonomy" id="392033"/>
    <lineage>
        <taxon>Eukaryota</taxon>
        <taxon>Metazoa</taxon>
        <taxon>Spiralia</taxon>
        <taxon>Gnathifera</taxon>
        <taxon>Rotifera</taxon>
        <taxon>Eurotatoria</taxon>
        <taxon>Bdelloidea</taxon>
        <taxon>Philodinida</taxon>
        <taxon>Philodinidae</taxon>
        <taxon>Rotaria</taxon>
    </lineage>
</organism>
<name>A0A815NZR0_9BILA</name>
<protein>
    <submittedName>
        <fullName evidence="1">Uncharacterized protein</fullName>
    </submittedName>
</protein>
<accession>A0A815NZR0</accession>
<dbReference type="EMBL" id="CAJNOU010004457">
    <property type="protein sequence ID" value="CAF1442344.1"/>
    <property type="molecule type" value="Genomic_DNA"/>
</dbReference>
<dbReference type="EMBL" id="CAJOBE010004794">
    <property type="protein sequence ID" value="CAF3947415.1"/>
    <property type="molecule type" value="Genomic_DNA"/>
</dbReference>
<dbReference type="Proteomes" id="UP000663889">
    <property type="component" value="Unassembled WGS sequence"/>
</dbReference>
<proteinExistence type="predicted"/>